<feature type="binding site" description="axial binding residue" evidence="15">
    <location>
        <position position="41"/>
    </location>
    <ligand>
        <name>heme</name>
        <dbReference type="ChEBI" id="CHEBI:30413"/>
    </ligand>
    <ligandPart>
        <name>Fe</name>
        <dbReference type="ChEBI" id="CHEBI:18248"/>
    </ligandPart>
</feature>
<feature type="binding site" evidence="14">
    <location>
        <position position="343"/>
    </location>
    <ligand>
        <name>Zn(2+)</name>
        <dbReference type="ChEBI" id="CHEBI:29105"/>
        <label>1</label>
    </ligand>
</feature>
<keyword evidence="13 15" id="KW-0408">Iron</keyword>
<dbReference type="InterPro" id="IPR006694">
    <property type="entry name" value="Fatty_acid_hydroxylase"/>
</dbReference>
<keyword evidence="11 13" id="KW-0472">Membrane</keyword>
<feature type="domain" description="Fatty acid hydroxylase" evidence="18">
    <location>
        <begin position="223"/>
        <end position="364"/>
    </location>
</feature>
<evidence type="ECO:0000256" key="3">
    <source>
        <dbReference type="ARBA" id="ARBA00022692"/>
    </source>
</evidence>
<keyword evidence="7 14" id="KW-0862">Zinc</keyword>
<dbReference type="EMBL" id="CP031041">
    <property type="protein sequence ID" value="QDZ22801.1"/>
    <property type="molecule type" value="Genomic_DNA"/>
</dbReference>
<organism evidence="19 20">
    <name type="scientific">Chloropicon primus</name>
    <dbReference type="NCBI Taxonomy" id="1764295"/>
    <lineage>
        <taxon>Eukaryota</taxon>
        <taxon>Viridiplantae</taxon>
        <taxon>Chlorophyta</taxon>
        <taxon>Chloropicophyceae</taxon>
        <taxon>Chloropicales</taxon>
        <taxon>Chloropicaceae</taxon>
        <taxon>Chloropicon</taxon>
    </lineage>
</organism>
<feature type="binding site" evidence="14">
    <location>
        <position position="339"/>
    </location>
    <ligand>
        <name>Zn(2+)</name>
        <dbReference type="ChEBI" id="CHEBI:29105"/>
        <label>1</label>
    </ligand>
</feature>
<feature type="binding site" evidence="14">
    <location>
        <position position="263"/>
    </location>
    <ligand>
        <name>Zn(2+)</name>
        <dbReference type="ChEBI" id="CHEBI:29105"/>
        <label>1</label>
    </ligand>
</feature>
<dbReference type="STRING" id="1764295.A0A5B8MR04"/>
<comment type="cofactor">
    <cofactor evidence="13 14">
        <name>Zn(2+)</name>
        <dbReference type="ChEBI" id="CHEBI:29105"/>
    </cofactor>
    <text evidence="13 14">Binds 2 Zn(2+) ions per subunit that likely form a catalytic dimetal center.</text>
</comment>
<gene>
    <name evidence="19" type="ORF">A3770_08p53190</name>
</gene>
<evidence type="ECO:0000256" key="1">
    <source>
        <dbReference type="ARBA" id="ARBA00004477"/>
    </source>
</evidence>
<proteinExistence type="inferred from homology"/>
<dbReference type="InterPro" id="IPR014430">
    <property type="entry name" value="Scs7"/>
</dbReference>
<dbReference type="GO" id="GO:0005506">
    <property type="term" value="F:iron ion binding"/>
    <property type="evidence" value="ECO:0007669"/>
    <property type="project" value="UniProtKB-UniRule"/>
</dbReference>
<evidence type="ECO:0000256" key="15">
    <source>
        <dbReference type="PIRSR" id="PIRSR005149-50"/>
    </source>
</evidence>
<protein>
    <recommendedName>
        <fullName evidence="13">Fatty acid 2-hydroxylase</fullName>
        <ecNumber evidence="13">1.-.-.-</ecNumber>
    </recommendedName>
</protein>
<keyword evidence="5 13" id="KW-0256">Endoplasmic reticulum</keyword>
<evidence type="ECO:0000256" key="14">
    <source>
        <dbReference type="PIRSR" id="PIRSR005149-1"/>
    </source>
</evidence>
<keyword evidence="15" id="KW-0349">Heme</keyword>
<name>A0A5B8MR04_9CHLO</name>
<feature type="transmembrane region" description="Helical" evidence="17">
    <location>
        <begin position="173"/>
        <end position="193"/>
    </location>
</feature>
<feature type="region of interest" description="Disordered" evidence="16">
    <location>
        <begin position="1"/>
        <end position="24"/>
    </location>
</feature>
<evidence type="ECO:0000313" key="19">
    <source>
        <dbReference type="EMBL" id="QDZ22801.1"/>
    </source>
</evidence>
<keyword evidence="10 13" id="KW-0443">Lipid metabolism</keyword>
<feature type="transmembrane region" description="Helical" evidence="17">
    <location>
        <begin position="213"/>
        <end position="233"/>
    </location>
</feature>
<keyword evidence="6 13" id="KW-0276">Fatty acid metabolism</keyword>
<keyword evidence="12 13" id="KW-0275">Fatty acid biosynthesis</keyword>
<dbReference type="OrthoDB" id="260519at2759"/>
<evidence type="ECO:0000256" key="7">
    <source>
        <dbReference type="ARBA" id="ARBA00022833"/>
    </source>
</evidence>
<evidence type="ECO:0000256" key="4">
    <source>
        <dbReference type="ARBA" id="ARBA00022723"/>
    </source>
</evidence>
<feature type="binding site" evidence="14">
    <location>
        <position position="238"/>
    </location>
    <ligand>
        <name>Zn(2+)</name>
        <dbReference type="ChEBI" id="CHEBI:29105"/>
        <label>1</label>
    </ligand>
</feature>
<evidence type="ECO:0000256" key="8">
    <source>
        <dbReference type="ARBA" id="ARBA00022989"/>
    </source>
</evidence>
<feature type="binding site" evidence="14">
    <location>
        <position position="342"/>
    </location>
    <ligand>
        <name>Zn(2+)</name>
        <dbReference type="ChEBI" id="CHEBI:29105"/>
        <label>1</label>
    </ligand>
</feature>
<evidence type="ECO:0000313" key="20">
    <source>
        <dbReference type="Proteomes" id="UP000316726"/>
    </source>
</evidence>
<keyword evidence="4 13" id="KW-0479">Metal-binding</keyword>
<feature type="transmembrane region" description="Helical" evidence="17">
    <location>
        <begin position="295"/>
        <end position="313"/>
    </location>
</feature>
<keyword evidence="9 13" id="KW-0560">Oxidoreductase</keyword>
<dbReference type="GO" id="GO:0006633">
    <property type="term" value="P:fatty acid biosynthetic process"/>
    <property type="evidence" value="ECO:0007669"/>
    <property type="project" value="UniProtKB-KW"/>
</dbReference>
<comment type="similarity">
    <text evidence="13">Belongs to the sterol desaturase family. SCS7 subfamily.</text>
</comment>
<dbReference type="GO" id="GO:0080132">
    <property type="term" value="F:fatty acid 2-hydroxylase activity"/>
    <property type="evidence" value="ECO:0007669"/>
    <property type="project" value="InterPro"/>
</dbReference>
<evidence type="ECO:0000256" key="10">
    <source>
        <dbReference type="ARBA" id="ARBA00023098"/>
    </source>
</evidence>
<dbReference type="PANTHER" id="PTHR12863:SF1">
    <property type="entry name" value="FATTY ACID 2-HYDROXYLASE"/>
    <property type="match status" value="1"/>
</dbReference>
<feature type="binding site" description="axial binding residue" evidence="15">
    <location>
        <position position="81"/>
    </location>
    <ligand>
        <name>heme</name>
        <dbReference type="ChEBI" id="CHEBI:30413"/>
    </ligand>
    <ligandPart>
        <name>Fe</name>
        <dbReference type="ChEBI" id="CHEBI:18248"/>
    </ligandPart>
</feature>
<evidence type="ECO:0000256" key="13">
    <source>
        <dbReference type="PIRNR" id="PIRNR005149"/>
    </source>
</evidence>
<comment type="subcellular location">
    <subcellularLocation>
        <location evidence="1">Endoplasmic reticulum membrane</location>
        <topology evidence="1">Multi-pass membrane protein</topology>
    </subcellularLocation>
</comment>
<evidence type="ECO:0000256" key="5">
    <source>
        <dbReference type="ARBA" id="ARBA00022824"/>
    </source>
</evidence>
<feature type="binding site" evidence="14">
    <location>
        <position position="317"/>
    </location>
    <ligand>
        <name>Zn(2+)</name>
        <dbReference type="ChEBI" id="CHEBI:29105"/>
        <label>1</label>
    </ligand>
</feature>
<keyword evidence="2 13" id="KW-0444">Lipid biosynthesis</keyword>
<dbReference type="GO" id="GO:0005789">
    <property type="term" value="C:endoplasmic reticulum membrane"/>
    <property type="evidence" value="ECO:0007669"/>
    <property type="project" value="UniProtKB-SubCell"/>
</dbReference>
<keyword evidence="20" id="KW-1185">Reference proteome</keyword>
<evidence type="ECO:0000256" key="17">
    <source>
        <dbReference type="SAM" id="Phobius"/>
    </source>
</evidence>
<feature type="binding site" evidence="14">
    <location>
        <position position="321"/>
    </location>
    <ligand>
        <name>Zn(2+)</name>
        <dbReference type="ChEBI" id="CHEBI:29105"/>
        <label>1</label>
    </ligand>
</feature>
<accession>A0A5B8MR04</accession>
<dbReference type="AlphaFoldDB" id="A0A5B8MR04"/>
<evidence type="ECO:0000256" key="12">
    <source>
        <dbReference type="ARBA" id="ARBA00023160"/>
    </source>
</evidence>
<reference evidence="19 20" key="1">
    <citation type="submission" date="2018-07" db="EMBL/GenBank/DDBJ databases">
        <title>The complete nuclear genome of the prasinophyte Chloropicon primus (CCMP1205).</title>
        <authorList>
            <person name="Pombert J.-F."/>
            <person name="Otis C."/>
            <person name="Turmel M."/>
            <person name="Lemieux C."/>
        </authorList>
    </citation>
    <scope>NUCLEOTIDE SEQUENCE [LARGE SCALE GENOMIC DNA]</scope>
    <source>
        <strain evidence="19 20">CCMP1205</strain>
    </source>
</reference>
<dbReference type="PANTHER" id="PTHR12863">
    <property type="entry name" value="FATTY ACID HYDROXYLASE"/>
    <property type="match status" value="1"/>
</dbReference>
<keyword evidence="8 17" id="KW-1133">Transmembrane helix</keyword>
<dbReference type="Pfam" id="PF04116">
    <property type="entry name" value="FA_hydroxylase"/>
    <property type="match status" value="1"/>
</dbReference>
<sequence length="372" mass="42289">MGEAEGRGREEGDTSASSTPSASWRFTIRERRYCVPKDFQHPGGQGWMRQHTGKDISHLFPSGTDGGVDGEGCGKSAVHFHSSAAVRLLERFHRLEKEQSESGDAEGSEVDKKDGAGSKVEVVNGVSIDLCKPLVFQVGKLRENYQEWVHKPELGKPRFFRSEFCEQLSKTKWWVVPLVWIPVSIYLVFLSLWRCEGLVGTGDGLGSVINKRGNLAAILLICFVFGTLFWSLVEYAVHRFMFHVDTSSYWCNTLHFMFHGCHHKFPMDDMRLVMPPAGALPIVLMVYAVEYLFFGAYLAPVVLAGTLTGYMVYDMIHYHCHFSEFTNRIEWLRQIRSSHMDHHYRDFTKGFGISTPTWDFVLSTQRSKASLL</sequence>
<dbReference type="EC" id="1.-.-.-" evidence="13"/>
<evidence type="ECO:0000256" key="6">
    <source>
        <dbReference type="ARBA" id="ARBA00022832"/>
    </source>
</evidence>
<feature type="transmembrane region" description="Helical" evidence="17">
    <location>
        <begin position="272"/>
        <end position="289"/>
    </location>
</feature>
<dbReference type="PIRSF" id="PIRSF005149">
    <property type="entry name" value="IPC-B_HD"/>
    <property type="match status" value="1"/>
</dbReference>
<keyword evidence="3 17" id="KW-0812">Transmembrane</keyword>
<feature type="compositionally biased region" description="Polar residues" evidence="16">
    <location>
        <begin position="14"/>
        <end position="24"/>
    </location>
</feature>
<dbReference type="Proteomes" id="UP000316726">
    <property type="component" value="Chromosome 8"/>
</dbReference>
<evidence type="ECO:0000256" key="9">
    <source>
        <dbReference type="ARBA" id="ARBA00023002"/>
    </source>
</evidence>
<feature type="compositionally biased region" description="Basic and acidic residues" evidence="16">
    <location>
        <begin position="1"/>
        <end position="12"/>
    </location>
</feature>
<evidence type="ECO:0000256" key="11">
    <source>
        <dbReference type="ARBA" id="ARBA00023136"/>
    </source>
</evidence>
<feature type="binding site" evidence="14">
    <location>
        <position position="262"/>
    </location>
    <ligand>
        <name>Zn(2+)</name>
        <dbReference type="ChEBI" id="CHEBI:29105"/>
        <label>1</label>
    </ligand>
</feature>
<evidence type="ECO:0000256" key="16">
    <source>
        <dbReference type="SAM" id="MobiDB-lite"/>
    </source>
</evidence>
<feature type="binding site" evidence="14">
    <location>
        <position position="259"/>
    </location>
    <ligand>
        <name>Zn(2+)</name>
        <dbReference type="ChEBI" id="CHEBI:29105"/>
        <label>1</label>
    </ligand>
</feature>
<evidence type="ECO:0000256" key="2">
    <source>
        <dbReference type="ARBA" id="ARBA00022516"/>
    </source>
</evidence>
<comment type="cofactor">
    <cofactor evidence="15">
        <name>Fe cation</name>
        <dbReference type="ChEBI" id="CHEBI:24875"/>
    </cofactor>
</comment>
<comment type="function">
    <text evidence="13">Catalyzes stereospecific hydroxylation of free fatty acids at the C-2 position to produce (R)-2-hydroxy fatty acids, which are building blocks of sphingolipids and glycosphingolipids common in neural tissue and epidermis. Plays an essential role in the synthesis of galactosphingolipids of the myelin sheath. Responsible for the synthesis of sphingolipids and glycosphingolipids involved in the formation of epidermal lamellar bodies critical for skin permeability barrier. Participates in the synthesis of glycosphingolipids and a fraction of type II wax diesters in sebaceous gland, specifically regulating hair follicle homeostasis. Involved in the synthesis of sphingolipids of plasma membrane rafts, controlling lipid raft mobility and trafficking of raft-associated proteins.</text>
</comment>
<feature type="binding site" evidence="14">
    <location>
        <position position="243"/>
    </location>
    <ligand>
        <name>Zn(2+)</name>
        <dbReference type="ChEBI" id="CHEBI:29105"/>
        <label>1</label>
    </ligand>
</feature>
<evidence type="ECO:0000259" key="18">
    <source>
        <dbReference type="Pfam" id="PF04116"/>
    </source>
</evidence>